<keyword evidence="5" id="KW-1185">Reference proteome</keyword>
<evidence type="ECO:0000256" key="3">
    <source>
        <dbReference type="ARBA" id="ARBA00022747"/>
    </source>
</evidence>
<dbReference type="RefSeq" id="WP_353306145.1">
    <property type="nucleotide sequence ID" value="NZ_AP028955.1"/>
</dbReference>
<evidence type="ECO:0008006" key="6">
    <source>
        <dbReference type="Google" id="ProtNLM"/>
    </source>
</evidence>
<dbReference type="Pfam" id="PF00145">
    <property type="entry name" value="DNA_methylase"/>
    <property type="match status" value="1"/>
</dbReference>
<dbReference type="SUPFAM" id="SSF53335">
    <property type="entry name" value="S-adenosyl-L-methionine-dependent methyltransferases"/>
    <property type="match status" value="1"/>
</dbReference>
<evidence type="ECO:0000313" key="5">
    <source>
        <dbReference type="Proteomes" id="UP001473424"/>
    </source>
</evidence>
<evidence type="ECO:0000256" key="2">
    <source>
        <dbReference type="ARBA" id="ARBA00022679"/>
    </source>
</evidence>
<dbReference type="InterPro" id="IPR029063">
    <property type="entry name" value="SAM-dependent_MTases_sf"/>
</dbReference>
<evidence type="ECO:0000313" key="4">
    <source>
        <dbReference type="EMBL" id="BET39323.1"/>
    </source>
</evidence>
<protein>
    <recommendedName>
        <fullName evidence="6">DNA (cytosine-5-)-methyltransferase</fullName>
    </recommendedName>
</protein>
<gene>
    <name evidence="4" type="ORF">SAP269_19120</name>
</gene>
<dbReference type="InterPro" id="IPR001525">
    <property type="entry name" value="C5_MeTfrase"/>
</dbReference>
<keyword evidence="1" id="KW-0489">Methyltransferase</keyword>
<keyword evidence="3" id="KW-0680">Restriction system</keyword>
<evidence type="ECO:0000256" key="1">
    <source>
        <dbReference type="ARBA" id="ARBA00022603"/>
    </source>
</evidence>
<dbReference type="Proteomes" id="UP001473424">
    <property type="component" value="Chromosome"/>
</dbReference>
<keyword evidence="2" id="KW-0808">Transferase</keyword>
<reference evidence="5" key="1">
    <citation type="journal article" date="2024" name="FEMS Microbiol. Lett.">
        <title>Genomic insights into Spiroplasma endosymbionts that induce male-killing and protective phenotypes in the pea aphid.</title>
        <authorList>
            <person name="Arai H."/>
            <person name="Legeai F."/>
            <person name="Kageyama D."/>
            <person name="Sugio A."/>
            <person name="Simon J.C."/>
        </authorList>
    </citation>
    <scope>NUCLEOTIDE SEQUENCE [LARGE SCALE GENOMIC DNA]</scope>
    <source>
        <strain evidence="5">sAp269</strain>
    </source>
</reference>
<accession>A0ABM8JQZ6</accession>
<dbReference type="Gene3D" id="3.90.120.10">
    <property type="entry name" value="DNA Methylase, subunit A, domain 2"/>
    <property type="match status" value="1"/>
</dbReference>
<organism evidence="4 5">
    <name type="scientific">Spiroplasma ixodetis</name>
    <dbReference type="NCBI Taxonomy" id="2141"/>
    <lineage>
        <taxon>Bacteria</taxon>
        <taxon>Bacillati</taxon>
        <taxon>Mycoplasmatota</taxon>
        <taxon>Mollicutes</taxon>
        <taxon>Entomoplasmatales</taxon>
        <taxon>Spiroplasmataceae</taxon>
        <taxon>Spiroplasma</taxon>
    </lineage>
</organism>
<proteinExistence type="predicted"/>
<dbReference type="EMBL" id="AP028955">
    <property type="protein sequence ID" value="BET39323.1"/>
    <property type="molecule type" value="Genomic_DNA"/>
</dbReference>
<sequence length="129" mass="15191">MFIINWLKKYDNLNWIKNSSHKKFEWQAGDNINSIWEGIIQFRPSGVRVKKSDVLSTLVAMNHPQIIGKYKRYITPDEIKSFQRFPKDFKLIDNDNISRKQLGNTITITVAKIILKGLLKFYDENRTSD</sequence>
<name>A0ABM8JQZ6_9MOLU</name>